<evidence type="ECO:0000256" key="1">
    <source>
        <dbReference type="SAM" id="MobiDB-lite"/>
    </source>
</evidence>
<dbReference type="EMBL" id="DWWT01000073">
    <property type="protein sequence ID" value="HJC07155.1"/>
    <property type="molecule type" value="Genomic_DNA"/>
</dbReference>
<reference evidence="2" key="1">
    <citation type="journal article" date="2021" name="PeerJ">
        <title>Extensive microbial diversity within the chicken gut microbiome revealed by metagenomics and culture.</title>
        <authorList>
            <person name="Gilroy R."/>
            <person name="Ravi A."/>
            <person name="Getino M."/>
            <person name="Pursley I."/>
            <person name="Horton D.L."/>
            <person name="Alikhan N.F."/>
            <person name="Baker D."/>
            <person name="Gharbi K."/>
            <person name="Hall N."/>
            <person name="Watson M."/>
            <person name="Adriaenssens E.M."/>
            <person name="Foster-Nyarko E."/>
            <person name="Jarju S."/>
            <person name="Secka A."/>
            <person name="Antonio M."/>
            <person name="Oren A."/>
            <person name="Chaudhuri R.R."/>
            <person name="La Ragione R."/>
            <person name="Hildebrand F."/>
            <person name="Pallen M.J."/>
        </authorList>
    </citation>
    <scope>NUCLEOTIDE SEQUENCE</scope>
    <source>
        <strain evidence="2">CHK180-15479</strain>
    </source>
</reference>
<dbReference type="GO" id="GO:0008233">
    <property type="term" value="F:peptidase activity"/>
    <property type="evidence" value="ECO:0007669"/>
    <property type="project" value="UniProtKB-KW"/>
</dbReference>
<dbReference type="InterPro" id="IPR029045">
    <property type="entry name" value="ClpP/crotonase-like_dom_sf"/>
</dbReference>
<gene>
    <name evidence="2" type="ORF">H9704_13600</name>
</gene>
<keyword evidence="2" id="KW-0378">Hydrolase</keyword>
<organism evidence="2 3">
    <name type="scientific">Candidatus Enterocloster excrementipullorum</name>
    <dbReference type="NCBI Taxonomy" id="2838559"/>
    <lineage>
        <taxon>Bacteria</taxon>
        <taxon>Bacillati</taxon>
        <taxon>Bacillota</taxon>
        <taxon>Clostridia</taxon>
        <taxon>Lachnospirales</taxon>
        <taxon>Lachnospiraceae</taxon>
        <taxon>Enterocloster</taxon>
    </lineage>
</organism>
<proteinExistence type="predicted"/>
<dbReference type="Pfam" id="PF00574">
    <property type="entry name" value="CLP_protease"/>
    <property type="match status" value="1"/>
</dbReference>
<comment type="caution">
    <text evidence="2">The sequence shown here is derived from an EMBL/GenBank/DDBJ whole genome shotgun (WGS) entry which is preliminary data.</text>
</comment>
<dbReference type="GO" id="GO:0006508">
    <property type="term" value="P:proteolysis"/>
    <property type="evidence" value="ECO:0007669"/>
    <property type="project" value="UniProtKB-KW"/>
</dbReference>
<sequence length="251" mass="27802">MGQNKNKKIHSEKAEGRNRQNPEEKRTEREIEEKEDRKLEEYGQITLENNRGNRKIQLLTIIGEVEGHENSSGSSKTTKYDHVLPRLACIEDDASVEGLLVLLNTSGGDVDAGLAIAEMIASLSLPTVSLVLGGSHSIGVPLAVSTDYSFIVPSGTMMIHPVRMTGMVIGTAQTYEYFEMIQDRILTFVSSHANIAYDQLRNLMHNTKMLTRDLGTVLVGREAVEAGLINEVGGIREALRKLYEMMETGKR</sequence>
<feature type="compositionally biased region" description="Basic and acidic residues" evidence="1">
    <location>
        <begin position="9"/>
        <end position="38"/>
    </location>
</feature>
<dbReference type="Gene3D" id="3.90.226.10">
    <property type="entry name" value="2-enoyl-CoA Hydratase, Chain A, domain 1"/>
    <property type="match status" value="1"/>
</dbReference>
<protein>
    <submittedName>
        <fullName evidence="2">ATP-dependent Clp protease proteolytic subunit</fullName>
    </submittedName>
</protein>
<keyword evidence="2" id="KW-0645">Protease</keyword>
<dbReference type="SUPFAM" id="SSF52096">
    <property type="entry name" value="ClpP/crotonase"/>
    <property type="match status" value="1"/>
</dbReference>
<accession>A0A9D2N253</accession>
<name>A0A9D2N253_9FIRM</name>
<dbReference type="Proteomes" id="UP000823910">
    <property type="component" value="Unassembled WGS sequence"/>
</dbReference>
<reference evidence="2" key="2">
    <citation type="submission" date="2021-04" db="EMBL/GenBank/DDBJ databases">
        <authorList>
            <person name="Gilroy R."/>
        </authorList>
    </citation>
    <scope>NUCLEOTIDE SEQUENCE</scope>
    <source>
        <strain evidence="2">CHK180-15479</strain>
    </source>
</reference>
<evidence type="ECO:0000313" key="3">
    <source>
        <dbReference type="Proteomes" id="UP000823910"/>
    </source>
</evidence>
<dbReference type="InterPro" id="IPR023562">
    <property type="entry name" value="ClpP/TepA"/>
</dbReference>
<evidence type="ECO:0000313" key="2">
    <source>
        <dbReference type="EMBL" id="HJC07155.1"/>
    </source>
</evidence>
<feature type="region of interest" description="Disordered" evidence="1">
    <location>
        <begin position="1"/>
        <end position="38"/>
    </location>
</feature>
<dbReference type="AlphaFoldDB" id="A0A9D2N253"/>